<dbReference type="OrthoDB" id="286314at2759"/>
<proteinExistence type="predicted"/>
<accession>A0A8S1L023</accession>
<dbReference type="Proteomes" id="UP000692954">
    <property type="component" value="Unassembled WGS sequence"/>
</dbReference>
<dbReference type="EMBL" id="CAJJDN010000013">
    <property type="protein sequence ID" value="CAD8059465.1"/>
    <property type="molecule type" value="Genomic_DNA"/>
</dbReference>
<organism evidence="1 2">
    <name type="scientific">Paramecium sonneborni</name>
    <dbReference type="NCBI Taxonomy" id="65129"/>
    <lineage>
        <taxon>Eukaryota</taxon>
        <taxon>Sar</taxon>
        <taxon>Alveolata</taxon>
        <taxon>Ciliophora</taxon>
        <taxon>Intramacronucleata</taxon>
        <taxon>Oligohymenophorea</taxon>
        <taxon>Peniculida</taxon>
        <taxon>Parameciidae</taxon>
        <taxon>Paramecium</taxon>
    </lineage>
</organism>
<evidence type="ECO:0000313" key="1">
    <source>
        <dbReference type="EMBL" id="CAD8059465.1"/>
    </source>
</evidence>
<comment type="caution">
    <text evidence="1">The sequence shown here is derived from an EMBL/GenBank/DDBJ whole genome shotgun (WGS) entry which is preliminary data.</text>
</comment>
<protein>
    <submittedName>
        <fullName evidence="1">Uncharacterized protein</fullName>
    </submittedName>
</protein>
<sequence>MHKNQNMKRQKRSKERYIFEASNLVQQWRDLFSNGYTDYAGNLIKPTLNQAANLVGCSKKTLEDYYSVFRRASKIIDISQCLQKKMGYLRQVLKYGIENLNVATPVQGEIEEIEEKNYYNDSWNNLIIEAEDQNNEDSNLNTDRYIVDTQIEYERSPILYDRNQNGYCDQEYCLTEKNSIQNWKEIQIVEENDMAIQNQNENFFDF</sequence>
<gene>
    <name evidence="1" type="ORF">PSON_ATCC_30995.1.T0130286</name>
</gene>
<dbReference type="AlphaFoldDB" id="A0A8S1L023"/>
<evidence type="ECO:0000313" key="2">
    <source>
        <dbReference type="Proteomes" id="UP000692954"/>
    </source>
</evidence>
<reference evidence="1" key="1">
    <citation type="submission" date="2021-01" db="EMBL/GenBank/DDBJ databases">
        <authorList>
            <consortium name="Genoscope - CEA"/>
            <person name="William W."/>
        </authorList>
    </citation>
    <scope>NUCLEOTIDE SEQUENCE</scope>
</reference>
<keyword evidence="2" id="KW-1185">Reference proteome</keyword>
<name>A0A8S1L023_9CILI</name>